<dbReference type="PANTHER" id="PTHR36503">
    <property type="entry name" value="BLR2520 PROTEIN"/>
    <property type="match status" value="1"/>
</dbReference>
<dbReference type="AlphaFoldDB" id="A0A430B851"/>
<sequence>MKLDMVGLIVENMKESISFYQLLGFQLLEGDETASYVELNNEGVRISLNKIEMITEVLGFKPEITGDKIELAFLCESKKEVNELVEKIRQNQFEIIQEPFLAPWKQYYALVRDADRNIISLFVNEN</sequence>
<dbReference type="InterPro" id="IPR037523">
    <property type="entry name" value="VOC_core"/>
</dbReference>
<dbReference type="RefSeq" id="WP_126791777.1">
    <property type="nucleotide sequence ID" value="NZ_CP060720.1"/>
</dbReference>
<name>A0A430B851_9ENTE</name>
<evidence type="ECO:0000313" key="1">
    <source>
        <dbReference type="EMBL" id="RSU16511.1"/>
    </source>
</evidence>
<accession>A0A430B851</accession>
<protein>
    <submittedName>
        <fullName evidence="1">Glyoxylase</fullName>
    </submittedName>
</protein>
<dbReference type="Proteomes" id="UP000288028">
    <property type="component" value="Unassembled WGS sequence"/>
</dbReference>
<dbReference type="PANTHER" id="PTHR36503:SF1">
    <property type="entry name" value="BLR2520 PROTEIN"/>
    <property type="match status" value="1"/>
</dbReference>
<dbReference type="PROSITE" id="PS51819">
    <property type="entry name" value="VOC"/>
    <property type="match status" value="1"/>
</dbReference>
<dbReference type="GeneID" id="95580384"/>
<dbReference type="EMBL" id="NGKB01000002">
    <property type="protein sequence ID" value="RSU16511.1"/>
    <property type="molecule type" value="Genomic_DNA"/>
</dbReference>
<organism evidence="1 2">
    <name type="scientific">Vagococcus carniphilus</name>
    <dbReference type="NCBI Taxonomy" id="218144"/>
    <lineage>
        <taxon>Bacteria</taxon>
        <taxon>Bacillati</taxon>
        <taxon>Bacillota</taxon>
        <taxon>Bacilli</taxon>
        <taxon>Lactobacillales</taxon>
        <taxon>Enterococcaceae</taxon>
        <taxon>Vagococcus</taxon>
    </lineage>
</organism>
<keyword evidence="2" id="KW-1185">Reference proteome</keyword>
<reference evidence="1 2" key="1">
    <citation type="submission" date="2017-05" db="EMBL/GenBank/DDBJ databases">
        <title>Vagococcus spp. assemblies.</title>
        <authorList>
            <person name="Gulvik C.A."/>
        </authorList>
    </citation>
    <scope>NUCLEOTIDE SEQUENCE [LARGE SCALE GENOMIC DNA]</scope>
    <source>
        <strain evidence="1 2">SS1714</strain>
    </source>
</reference>
<dbReference type="Pfam" id="PF00903">
    <property type="entry name" value="Glyoxalase"/>
    <property type="match status" value="1"/>
</dbReference>
<proteinExistence type="predicted"/>
<dbReference type="InterPro" id="IPR029068">
    <property type="entry name" value="Glyas_Bleomycin-R_OHBP_Dase"/>
</dbReference>
<gene>
    <name evidence="1" type="ORF">CBF28_03010</name>
</gene>
<dbReference type="OrthoDB" id="9796521at2"/>
<comment type="caution">
    <text evidence="1">The sequence shown here is derived from an EMBL/GenBank/DDBJ whole genome shotgun (WGS) entry which is preliminary data.</text>
</comment>
<dbReference type="Gene3D" id="3.10.180.10">
    <property type="entry name" value="2,3-Dihydroxybiphenyl 1,2-Dioxygenase, domain 1"/>
    <property type="match status" value="1"/>
</dbReference>
<dbReference type="InterPro" id="IPR004360">
    <property type="entry name" value="Glyas_Fos-R_dOase_dom"/>
</dbReference>
<dbReference type="SUPFAM" id="SSF54593">
    <property type="entry name" value="Glyoxalase/Bleomycin resistance protein/Dihydroxybiphenyl dioxygenase"/>
    <property type="match status" value="1"/>
</dbReference>
<evidence type="ECO:0000313" key="2">
    <source>
        <dbReference type="Proteomes" id="UP000288028"/>
    </source>
</evidence>